<feature type="compositionally biased region" description="Basic and acidic residues" evidence="1">
    <location>
        <begin position="287"/>
        <end position="301"/>
    </location>
</feature>
<dbReference type="GeneID" id="41717600"/>
<dbReference type="RefSeq" id="WP_054845635.1">
    <property type="nucleotide sequence ID" value="NZ_AP018929.1"/>
</dbReference>
<sequence length="301" mass="34551">MLDEYKYPFIKSPDAELRRTYGSSVRLSDVLASDSELLEQVKRRIKETVEHGKAKPYLNVRNPVLMFYTTLLALAAIKDDEIASKYVNAEVEMFSRLMEKENEEDLLELSHILGFNAKRCEKISYLNDKVTISLELCSDFVTYIRASKGTEAKLSKQILTHGNVYFNKHYLSVILKRILKTKLQETLRPLKVSVPKTLEDMVRGRSTNTPPCIKKLREKKEKESLTEEETRVLKAYMIDMGEEINGSKVIVYSCEKMKEKGLCVADCGVKNPLQLVFRSGHSVEPLNHGDDRKKVKDVEDH</sequence>
<keyword evidence="4" id="KW-1185">Reference proteome</keyword>
<evidence type="ECO:0000313" key="5">
    <source>
        <dbReference type="Proteomes" id="UP000325030"/>
    </source>
</evidence>
<dbReference type="EMBL" id="AP018929">
    <property type="protein sequence ID" value="BBG23981.1"/>
    <property type="molecule type" value="Genomic_DNA"/>
</dbReference>
<evidence type="ECO:0000313" key="4">
    <source>
        <dbReference type="Proteomes" id="UP000322983"/>
    </source>
</evidence>
<dbReference type="Proteomes" id="UP000322983">
    <property type="component" value="Chromosome"/>
</dbReference>
<accession>A0A510DUT8</accession>
<dbReference type="OrthoDB" id="46081at2157"/>
<dbReference type="EMBL" id="AP018930">
    <property type="protein sequence ID" value="BBG26736.1"/>
    <property type="molecule type" value="Genomic_DNA"/>
</dbReference>
<dbReference type="InterPro" id="IPR023642">
    <property type="entry name" value="DNA_primase_lsu_PriL"/>
</dbReference>
<accession>A0A510E2K4</accession>
<dbReference type="KEGG" id="step:IC006_1282"/>
<gene>
    <name evidence="2" type="ORF">IC006_1282</name>
    <name evidence="3" type="ORF">IC007_1257</name>
</gene>
<evidence type="ECO:0000313" key="3">
    <source>
        <dbReference type="EMBL" id="BBG26736.1"/>
    </source>
</evidence>
<organism evidence="2 4">
    <name type="scientific">Sulfuracidifex tepidarius</name>
    <dbReference type="NCBI Taxonomy" id="1294262"/>
    <lineage>
        <taxon>Archaea</taxon>
        <taxon>Thermoproteota</taxon>
        <taxon>Thermoprotei</taxon>
        <taxon>Sulfolobales</taxon>
        <taxon>Sulfolobaceae</taxon>
        <taxon>Sulfuracidifex</taxon>
    </lineage>
</organism>
<dbReference type="Pfam" id="PF26466">
    <property type="entry name" value="DNA_primase_lrg_N"/>
    <property type="match status" value="1"/>
</dbReference>
<dbReference type="CDD" id="cd06560">
    <property type="entry name" value="PriL"/>
    <property type="match status" value="1"/>
</dbReference>
<proteinExistence type="predicted"/>
<dbReference type="GO" id="GO:0003899">
    <property type="term" value="F:DNA-directed RNA polymerase activity"/>
    <property type="evidence" value="ECO:0007669"/>
    <property type="project" value="InterPro"/>
</dbReference>
<reference evidence="5" key="1">
    <citation type="submission" date="2018-09" db="EMBL/GenBank/DDBJ databases">
        <title>Complete Genome Sequencing of Sulfolobus sp. JCM 16834.</title>
        <authorList>
            <person name="Kato S."/>
            <person name="Itoh T."/>
            <person name="Ohkuma M."/>
        </authorList>
    </citation>
    <scope>NUCLEOTIDE SEQUENCE [LARGE SCALE GENOMIC DNA]</scope>
    <source>
        <strain evidence="5">IC-007</strain>
    </source>
</reference>
<evidence type="ECO:0000313" key="2">
    <source>
        <dbReference type="EMBL" id="BBG23981.1"/>
    </source>
</evidence>
<name>A0A510DUT8_9CREN</name>
<dbReference type="Proteomes" id="UP000325030">
    <property type="component" value="Chromosome"/>
</dbReference>
<dbReference type="SUPFAM" id="SSF140914">
    <property type="entry name" value="PriB N-terminal domain-like"/>
    <property type="match status" value="1"/>
</dbReference>
<protein>
    <submittedName>
        <fullName evidence="2">DNA primase large subunit PriL</fullName>
    </submittedName>
</protein>
<feature type="region of interest" description="Disordered" evidence="1">
    <location>
        <begin position="282"/>
        <end position="301"/>
    </location>
</feature>
<reference evidence="2 4" key="2">
    <citation type="journal article" date="2020" name="Int. J. Syst. Evol. Microbiol.">
        <title>Sulfuracidifex tepidarius gen. nov., sp. nov. and transfer of Sulfolobus metallicus Huber and Stetter 1992 to the genus Sulfuracidifex as Sulfuracidifex metallicus comb. nov.</title>
        <authorList>
            <person name="Itoh T."/>
            <person name="Miura T."/>
            <person name="Sakai H.D."/>
            <person name="Kato S."/>
            <person name="Ohkuma M."/>
            <person name="Takashina T."/>
        </authorList>
    </citation>
    <scope>NUCLEOTIDE SEQUENCE [LARGE SCALE GENOMIC DNA]</scope>
    <source>
        <strain evidence="2 4">IC-006</strain>
        <strain evidence="3">IC-007</strain>
    </source>
</reference>
<evidence type="ECO:0000256" key="1">
    <source>
        <dbReference type="SAM" id="MobiDB-lite"/>
    </source>
</evidence>
<dbReference type="STRING" id="1294262.GCA_001316085_01246"/>
<dbReference type="AlphaFoldDB" id="A0A510DUT8"/>